<dbReference type="Proteomes" id="UP000006764">
    <property type="component" value="Chromosome"/>
</dbReference>
<feature type="domain" description="TonB-dependent receptor-like beta-barrel" evidence="17">
    <location>
        <begin position="266"/>
        <end position="685"/>
    </location>
</feature>
<evidence type="ECO:0000256" key="12">
    <source>
        <dbReference type="ARBA" id="ARBA00023170"/>
    </source>
</evidence>
<dbReference type="PROSITE" id="PS52016">
    <property type="entry name" value="TONB_DEPENDENT_REC_3"/>
    <property type="match status" value="1"/>
</dbReference>
<dbReference type="Gene3D" id="2.40.170.20">
    <property type="entry name" value="TonB-dependent receptor, beta-barrel domain"/>
    <property type="match status" value="1"/>
</dbReference>
<dbReference type="NCBIfam" id="TIGR01783">
    <property type="entry name" value="TonB-siderophor"/>
    <property type="match status" value="1"/>
</dbReference>
<dbReference type="RefSeq" id="WP_008737465.1">
    <property type="nucleotide sequence ID" value="NZ_CP004387.1"/>
</dbReference>
<evidence type="ECO:0000256" key="1">
    <source>
        <dbReference type="ARBA" id="ARBA00004571"/>
    </source>
</evidence>
<dbReference type="GO" id="GO:0015344">
    <property type="term" value="F:siderophore uptake transmembrane transporter activity"/>
    <property type="evidence" value="ECO:0007669"/>
    <property type="project" value="TreeGrafter"/>
</dbReference>
<evidence type="ECO:0000256" key="14">
    <source>
        <dbReference type="PROSITE-ProRule" id="PRU01360"/>
    </source>
</evidence>
<evidence type="ECO:0000256" key="2">
    <source>
        <dbReference type="ARBA" id="ARBA00009810"/>
    </source>
</evidence>
<dbReference type="SUPFAM" id="SSF56935">
    <property type="entry name" value="Porins"/>
    <property type="match status" value="1"/>
</dbReference>
<evidence type="ECO:0000256" key="15">
    <source>
        <dbReference type="RuleBase" id="RU003357"/>
    </source>
</evidence>
<evidence type="ECO:0000256" key="13">
    <source>
        <dbReference type="ARBA" id="ARBA00023237"/>
    </source>
</evidence>
<feature type="signal peptide" evidence="16">
    <location>
        <begin position="1"/>
        <end position="32"/>
    </location>
</feature>
<organism evidence="19 20">
    <name type="scientific">Isoalcanivorax pacificus W11-5</name>
    <dbReference type="NCBI Taxonomy" id="391936"/>
    <lineage>
        <taxon>Bacteria</taxon>
        <taxon>Pseudomonadati</taxon>
        <taxon>Pseudomonadota</taxon>
        <taxon>Gammaproteobacteria</taxon>
        <taxon>Oceanospirillales</taxon>
        <taxon>Alcanivoracaceae</taxon>
        <taxon>Isoalcanivorax</taxon>
    </lineage>
</organism>
<keyword evidence="13 14" id="KW-0998">Cell outer membrane</keyword>
<evidence type="ECO:0000256" key="9">
    <source>
        <dbReference type="ARBA" id="ARBA00023065"/>
    </source>
</evidence>
<dbReference type="OrthoDB" id="8663017at2"/>
<dbReference type="GO" id="GO:0009279">
    <property type="term" value="C:cell outer membrane"/>
    <property type="evidence" value="ECO:0007669"/>
    <property type="project" value="UniProtKB-SubCell"/>
</dbReference>
<dbReference type="Pfam" id="PF00593">
    <property type="entry name" value="TonB_dep_Rec_b-barrel"/>
    <property type="match status" value="1"/>
</dbReference>
<feature type="domain" description="TonB-dependent receptor plug" evidence="18">
    <location>
        <begin position="72"/>
        <end position="173"/>
    </location>
</feature>
<evidence type="ECO:0000259" key="17">
    <source>
        <dbReference type="Pfam" id="PF00593"/>
    </source>
</evidence>
<dbReference type="PANTHER" id="PTHR32552:SF74">
    <property type="entry name" value="HYDROXAMATE SIDEROPHORE RECEPTOR FHUE"/>
    <property type="match status" value="1"/>
</dbReference>
<keyword evidence="9" id="KW-0406">Ion transport</keyword>
<evidence type="ECO:0000256" key="16">
    <source>
        <dbReference type="SAM" id="SignalP"/>
    </source>
</evidence>
<accession>A0A0B4XH94</accession>
<keyword evidence="11 14" id="KW-0472">Membrane</keyword>
<comment type="similarity">
    <text evidence="2 14 15">Belongs to the TonB-dependent receptor family.</text>
</comment>
<keyword evidence="4 14" id="KW-1134">Transmembrane beta strand</keyword>
<dbReference type="InterPro" id="IPR000531">
    <property type="entry name" value="Beta-barrel_TonB"/>
</dbReference>
<dbReference type="InterPro" id="IPR036942">
    <property type="entry name" value="Beta-barrel_TonB_sf"/>
</dbReference>
<gene>
    <name evidence="19" type="ORF">S7S_05395</name>
</gene>
<dbReference type="InterPro" id="IPR010105">
    <property type="entry name" value="TonB_sidphr_rcpt"/>
</dbReference>
<dbReference type="InterPro" id="IPR037066">
    <property type="entry name" value="Plug_dom_sf"/>
</dbReference>
<keyword evidence="6 14" id="KW-0812">Transmembrane</keyword>
<keyword evidence="12 19" id="KW-0675">Receptor</keyword>
<evidence type="ECO:0000256" key="7">
    <source>
        <dbReference type="ARBA" id="ARBA00022729"/>
    </source>
</evidence>
<keyword evidence="20" id="KW-1185">Reference proteome</keyword>
<dbReference type="Gene3D" id="2.170.130.10">
    <property type="entry name" value="TonB-dependent receptor, plug domain"/>
    <property type="match status" value="1"/>
</dbReference>
<evidence type="ECO:0000313" key="19">
    <source>
        <dbReference type="EMBL" id="AJD47499.1"/>
    </source>
</evidence>
<comment type="subcellular location">
    <subcellularLocation>
        <location evidence="1 14">Cell outer membrane</location>
        <topology evidence="1 14">Multi-pass membrane protein</topology>
    </subcellularLocation>
</comment>
<keyword evidence="3 14" id="KW-0813">Transport</keyword>
<dbReference type="EMBL" id="CP004387">
    <property type="protein sequence ID" value="AJD47499.1"/>
    <property type="molecule type" value="Genomic_DNA"/>
</dbReference>
<keyword evidence="5" id="KW-0410">Iron transport</keyword>
<evidence type="ECO:0000313" key="20">
    <source>
        <dbReference type="Proteomes" id="UP000006764"/>
    </source>
</evidence>
<keyword evidence="8" id="KW-0408">Iron</keyword>
<dbReference type="GO" id="GO:0015891">
    <property type="term" value="P:siderophore transport"/>
    <property type="evidence" value="ECO:0007669"/>
    <property type="project" value="InterPro"/>
</dbReference>
<dbReference type="Pfam" id="PF07715">
    <property type="entry name" value="Plug"/>
    <property type="match status" value="1"/>
</dbReference>
<evidence type="ECO:0000256" key="4">
    <source>
        <dbReference type="ARBA" id="ARBA00022452"/>
    </source>
</evidence>
<dbReference type="AlphaFoldDB" id="A0A0B4XH94"/>
<feature type="chain" id="PRO_5002098774" evidence="16">
    <location>
        <begin position="33"/>
        <end position="717"/>
    </location>
</feature>
<evidence type="ECO:0000256" key="3">
    <source>
        <dbReference type="ARBA" id="ARBA00022448"/>
    </source>
</evidence>
<name>A0A0B4XH94_9GAMM</name>
<dbReference type="PANTHER" id="PTHR32552">
    <property type="entry name" value="FERRICHROME IRON RECEPTOR-RELATED"/>
    <property type="match status" value="1"/>
</dbReference>
<evidence type="ECO:0000256" key="5">
    <source>
        <dbReference type="ARBA" id="ARBA00022496"/>
    </source>
</evidence>
<dbReference type="InterPro" id="IPR039426">
    <property type="entry name" value="TonB-dep_rcpt-like"/>
</dbReference>
<dbReference type="STRING" id="391936.S7S_05395"/>
<reference evidence="19 20" key="1">
    <citation type="journal article" date="2012" name="J. Bacteriol.">
        <title>Genome sequence of an alkane-degrading bacterium, Alcanivorax pacificus type strain W11-5, isolated from deep sea sediment.</title>
        <authorList>
            <person name="Lai Q."/>
            <person name="Shao Z."/>
        </authorList>
    </citation>
    <scope>NUCLEOTIDE SEQUENCE [LARGE SCALE GENOMIC DNA]</scope>
    <source>
        <strain evidence="19 20">W11-5</strain>
    </source>
</reference>
<dbReference type="HOGENOM" id="CLU_008287_9_3_6"/>
<protein>
    <submittedName>
        <fullName evidence="19">TonB-dependent siderophore receptor</fullName>
    </submittedName>
</protein>
<sequence length="717" mass="79259">MRRSSFRHLLAVATLVGTSAPLFVVFANSAHAQDAQLDEVEITGEGFKDASTEYSGAYTSNRVTIGRGERSLRDIPQSVGVITREQMNDQASQSIDDALGTMAGVTVNQFNTNAKSYSIRGFRVSTMLLDGSPYRADVGYTDTGAFDTAIFDRIEVLRGPSGMLQGAGEPSGTINLVRKRASTTPGASVAAAAGSWDTYRGEVDATGPLDDSGRLRGRFVAVYEDRGSYIDYVENEKTVIYGTLEYDITPDTTFSVGLMQQNGNGTPNLGLPARDDGKLLDLDREIFLGSKWDNKDELFQRYFAELEHRFANGGSFHIKANTMERYTDIKQSSAGNSQPSVGNNVIDMFPWRSKHTLRDSSLDVYTSQPVNWFGREHRVLVGASHQIGKTQLDWGGGTSGTIPQDIFNPDPNTPEPAFSISHLPTTTTTQTGLYAQGDFSVTDRTTLVLGGRFNWWESRNNRDASGDFEIDNEFTPYVGVLYDITEELTAYTSYTTIFQPQSDQDINFRPLEPRTGDQIEVGLKGEYFEGDLNWEAALFQINDKDRAVDVTGVTPTPDQNPWPMANAGKARSEGVELSVSGRPLDRLDITAGYAYIDTEFLNGAQDGLRLSPDTPEHNFALWARYRFSDNRLQGWRIGAGVNAQSSIYSQDGAIKTEEGGVALLSAMVGYRLNAHFDVTLKGNNLTDKEYYSAVSAWSRQNHYGDPRNYMLTMRYTY</sequence>
<keyword evidence="10 15" id="KW-0798">TonB box</keyword>
<dbReference type="CDD" id="cd01347">
    <property type="entry name" value="ligand_gated_channel"/>
    <property type="match status" value="1"/>
</dbReference>
<evidence type="ECO:0000256" key="10">
    <source>
        <dbReference type="ARBA" id="ARBA00023077"/>
    </source>
</evidence>
<evidence type="ECO:0000256" key="11">
    <source>
        <dbReference type="ARBA" id="ARBA00023136"/>
    </source>
</evidence>
<proteinExistence type="inferred from homology"/>
<evidence type="ECO:0000259" key="18">
    <source>
        <dbReference type="Pfam" id="PF07715"/>
    </source>
</evidence>
<evidence type="ECO:0000256" key="8">
    <source>
        <dbReference type="ARBA" id="ARBA00023004"/>
    </source>
</evidence>
<keyword evidence="7 16" id="KW-0732">Signal</keyword>
<dbReference type="FunFam" id="2.170.130.10:FF:000010">
    <property type="entry name" value="Ferripyoverdine receptor"/>
    <property type="match status" value="1"/>
</dbReference>
<dbReference type="InterPro" id="IPR012910">
    <property type="entry name" value="Plug_dom"/>
</dbReference>
<dbReference type="KEGG" id="apac:S7S_05395"/>
<evidence type="ECO:0000256" key="6">
    <source>
        <dbReference type="ARBA" id="ARBA00022692"/>
    </source>
</evidence>
<dbReference type="GO" id="GO:0038023">
    <property type="term" value="F:signaling receptor activity"/>
    <property type="evidence" value="ECO:0007669"/>
    <property type="project" value="InterPro"/>
</dbReference>